<dbReference type="Proteomes" id="UP000290759">
    <property type="component" value="Unassembled WGS sequence"/>
</dbReference>
<dbReference type="Gene3D" id="1.10.443.10">
    <property type="entry name" value="Intergrase catalytic core"/>
    <property type="match status" value="1"/>
</dbReference>
<organism evidence="6 7">
    <name type="scientific">Lichenibacterium minor</name>
    <dbReference type="NCBI Taxonomy" id="2316528"/>
    <lineage>
        <taxon>Bacteria</taxon>
        <taxon>Pseudomonadati</taxon>
        <taxon>Pseudomonadota</taxon>
        <taxon>Alphaproteobacteria</taxon>
        <taxon>Hyphomicrobiales</taxon>
        <taxon>Lichenihabitantaceae</taxon>
        <taxon>Lichenibacterium</taxon>
    </lineage>
</organism>
<accession>A0A4Q2U4D7</accession>
<keyword evidence="3" id="KW-0238">DNA-binding</keyword>
<keyword evidence="2" id="KW-0229">DNA integration</keyword>
<keyword evidence="7" id="KW-1185">Reference proteome</keyword>
<dbReference type="InterPro" id="IPR010998">
    <property type="entry name" value="Integrase_recombinase_N"/>
</dbReference>
<reference evidence="6 7" key="2">
    <citation type="submission" date="2019-02" db="EMBL/GenBank/DDBJ databases">
        <title>'Lichenibacterium ramalinii' gen. nov. sp. nov., 'Lichenibacterium minor' gen. nov. sp. nov.</title>
        <authorList>
            <person name="Pankratov T."/>
        </authorList>
    </citation>
    <scope>NUCLEOTIDE SEQUENCE [LARGE SCALE GENOMIC DNA]</scope>
    <source>
        <strain evidence="6 7">RmlP026</strain>
    </source>
</reference>
<dbReference type="PANTHER" id="PTHR30629">
    <property type="entry name" value="PROPHAGE INTEGRASE"/>
    <property type="match status" value="1"/>
</dbReference>
<dbReference type="InterPro" id="IPR038488">
    <property type="entry name" value="Integrase_DNA-bd_sf"/>
</dbReference>
<dbReference type="EMBL" id="QYBB01000022">
    <property type="protein sequence ID" value="RYC30658.1"/>
    <property type="molecule type" value="Genomic_DNA"/>
</dbReference>
<evidence type="ECO:0000313" key="7">
    <source>
        <dbReference type="Proteomes" id="UP000290759"/>
    </source>
</evidence>
<dbReference type="RefSeq" id="WP_129228197.1">
    <property type="nucleotide sequence ID" value="NZ_QYBB01000022.1"/>
</dbReference>
<keyword evidence="4" id="KW-0233">DNA recombination</keyword>
<evidence type="ECO:0000256" key="4">
    <source>
        <dbReference type="ARBA" id="ARBA00023172"/>
    </source>
</evidence>
<dbReference type="Gene3D" id="3.30.160.390">
    <property type="entry name" value="Integrase, DNA-binding domain"/>
    <property type="match status" value="1"/>
</dbReference>
<dbReference type="InterPro" id="IPR011010">
    <property type="entry name" value="DNA_brk_join_enz"/>
</dbReference>
<proteinExistence type="inferred from homology"/>
<gene>
    <name evidence="6" type="ORF">D3273_17570</name>
</gene>
<dbReference type="InterPro" id="IPR002104">
    <property type="entry name" value="Integrase_catalytic"/>
</dbReference>
<comment type="similarity">
    <text evidence="1">Belongs to the 'phage' integrase family.</text>
</comment>
<name>A0A4Q2U4D7_9HYPH</name>
<sequence>MAVKLTVQAVKNAEVKEKRYIVWDITTKGFGLRVNVDGSKTYLLKYAFEGHQTWHTIGKHGSPWTPENARKEALDVLGLVRSGIDPQKAERDRKAAGTTVAELCDLYVSAMRAGQILTKFDTPKKVSTLTTDEGRILRHIKPLLGKRLVLDVRAKDVEDLLHAVAAGKTAVDEKTGKHGRAIVKGGRGTATRTVGLLGGIFTFAVKKGLRPDNPVKGIQRFKDGRNTRYLSGPELQRLGEILDADETAWNEFASAQKEWIATGHEGPSPRPPKGAASPMATGAVRLLLFTGARRSEVLRLKWEHVDLKHGYLRLADSKTGAKDIPLGTPAVDLLDAMPKLNGNPYVFPSTRGDGPYVGLPKAWEGLRARAGLPGVRIHDLRHSFASVGASTGSSLLMIGALLGHKDPKTTQRYAHVAHDPAKAAADNVAQAMAAAMKKSGSSTSS</sequence>
<protein>
    <submittedName>
        <fullName evidence="6">DUF4102 domain-containing protein</fullName>
    </submittedName>
</protein>
<reference evidence="6 7" key="1">
    <citation type="submission" date="2018-12" db="EMBL/GenBank/DDBJ databases">
        <authorList>
            <person name="Grouzdev D.S."/>
            <person name="Krutkina M.S."/>
        </authorList>
    </citation>
    <scope>NUCLEOTIDE SEQUENCE [LARGE SCALE GENOMIC DNA]</scope>
    <source>
        <strain evidence="6 7">RmlP026</strain>
    </source>
</reference>
<feature type="domain" description="Tyr recombinase" evidence="5">
    <location>
        <begin position="225"/>
        <end position="426"/>
    </location>
</feature>
<dbReference type="GO" id="GO:0015074">
    <property type="term" value="P:DNA integration"/>
    <property type="evidence" value="ECO:0007669"/>
    <property type="project" value="UniProtKB-KW"/>
</dbReference>
<dbReference type="PANTHER" id="PTHR30629:SF2">
    <property type="entry name" value="PROPHAGE INTEGRASE INTS-RELATED"/>
    <property type="match status" value="1"/>
</dbReference>
<dbReference type="InterPro" id="IPR050808">
    <property type="entry name" value="Phage_Integrase"/>
</dbReference>
<dbReference type="GO" id="GO:0003677">
    <property type="term" value="F:DNA binding"/>
    <property type="evidence" value="ECO:0007669"/>
    <property type="project" value="UniProtKB-KW"/>
</dbReference>
<dbReference type="Gene3D" id="1.10.150.130">
    <property type="match status" value="1"/>
</dbReference>
<dbReference type="GO" id="GO:0006310">
    <property type="term" value="P:DNA recombination"/>
    <property type="evidence" value="ECO:0007669"/>
    <property type="project" value="UniProtKB-KW"/>
</dbReference>
<dbReference type="Pfam" id="PF00589">
    <property type="entry name" value="Phage_integrase"/>
    <property type="match status" value="1"/>
</dbReference>
<dbReference type="InterPro" id="IPR013762">
    <property type="entry name" value="Integrase-like_cat_sf"/>
</dbReference>
<dbReference type="SUPFAM" id="SSF56349">
    <property type="entry name" value="DNA breaking-rejoining enzymes"/>
    <property type="match status" value="1"/>
</dbReference>
<evidence type="ECO:0000313" key="6">
    <source>
        <dbReference type="EMBL" id="RYC30658.1"/>
    </source>
</evidence>
<dbReference type="OrthoDB" id="7615137at2"/>
<dbReference type="Pfam" id="PF13356">
    <property type="entry name" value="Arm-DNA-bind_3"/>
    <property type="match status" value="1"/>
</dbReference>
<dbReference type="AlphaFoldDB" id="A0A4Q2U4D7"/>
<dbReference type="PROSITE" id="PS51898">
    <property type="entry name" value="TYR_RECOMBINASE"/>
    <property type="match status" value="1"/>
</dbReference>
<dbReference type="CDD" id="cd00796">
    <property type="entry name" value="INT_Rci_Hp1_C"/>
    <property type="match status" value="1"/>
</dbReference>
<evidence type="ECO:0000256" key="1">
    <source>
        <dbReference type="ARBA" id="ARBA00008857"/>
    </source>
</evidence>
<comment type="caution">
    <text evidence="6">The sequence shown here is derived from an EMBL/GenBank/DDBJ whole genome shotgun (WGS) entry which is preliminary data.</text>
</comment>
<evidence type="ECO:0000259" key="5">
    <source>
        <dbReference type="PROSITE" id="PS51898"/>
    </source>
</evidence>
<dbReference type="InterPro" id="IPR025166">
    <property type="entry name" value="Integrase_DNA_bind_dom"/>
</dbReference>
<evidence type="ECO:0000256" key="2">
    <source>
        <dbReference type="ARBA" id="ARBA00022908"/>
    </source>
</evidence>
<evidence type="ECO:0000256" key="3">
    <source>
        <dbReference type="ARBA" id="ARBA00023125"/>
    </source>
</evidence>